<comment type="similarity">
    <text evidence="1">Belongs to the universal stress protein A family.</text>
</comment>
<dbReference type="CDD" id="cd00293">
    <property type="entry name" value="USP-like"/>
    <property type="match status" value="1"/>
</dbReference>
<dbReference type="EMBL" id="JBEPMN010000025">
    <property type="protein sequence ID" value="MET3663339.1"/>
    <property type="molecule type" value="Genomic_DNA"/>
</dbReference>
<dbReference type="InterPro" id="IPR006016">
    <property type="entry name" value="UspA"/>
</dbReference>
<organism evidence="3 4">
    <name type="scientific">Aquamicrobium ahrensii</name>
    <dbReference type="NCBI Taxonomy" id="469551"/>
    <lineage>
        <taxon>Bacteria</taxon>
        <taxon>Pseudomonadati</taxon>
        <taxon>Pseudomonadota</taxon>
        <taxon>Alphaproteobacteria</taxon>
        <taxon>Hyphomicrobiales</taxon>
        <taxon>Phyllobacteriaceae</taxon>
        <taxon>Aquamicrobium</taxon>
    </lineage>
</organism>
<dbReference type="Proteomes" id="UP001549143">
    <property type="component" value="Unassembled WGS sequence"/>
</dbReference>
<dbReference type="PANTHER" id="PTHR46268">
    <property type="entry name" value="STRESS RESPONSE PROTEIN NHAX"/>
    <property type="match status" value="1"/>
</dbReference>
<dbReference type="PRINTS" id="PR01438">
    <property type="entry name" value="UNVRSLSTRESS"/>
</dbReference>
<gene>
    <name evidence="3" type="ORF">ABID44_003695</name>
</gene>
<dbReference type="PANTHER" id="PTHR46268:SF15">
    <property type="entry name" value="UNIVERSAL STRESS PROTEIN HP_0031"/>
    <property type="match status" value="1"/>
</dbReference>
<proteinExistence type="inferred from homology"/>
<evidence type="ECO:0000313" key="3">
    <source>
        <dbReference type="EMBL" id="MET3663339.1"/>
    </source>
</evidence>
<comment type="caution">
    <text evidence="3">The sequence shown here is derived from an EMBL/GenBank/DDBJ whole genome shotgun (WGS) entry which is preliminary data.</text>
</comment>
<accession>A0ABV2KQL3</accession>
<sequence length="149" mass="15550">MYKHILISTDGSEVAQKGVDHGLSLAKILGARVTVITVTEPFPYYAAASSAGWAPLPVDISGYEEGRKDAAEKLLANVKVAAAKLGVEASVVHVPDSPPAEAIVETARTQGCSLIVMSSHGRRGIGRMLLGSQTAEVLAHSPVPVLVVR</sequence>
<dbReference type="RefSeq" id="WP_137113946.1">
    <property type="nucleotide sequence ID" value="NZ_JBEPMN010000025.1"/>
</dbReference>
<feature type="domain" description="UspA" evidence="2">
    <location>
        <begin position="1"/>
        <end position="149"/>
    </location>
</feature>
<dbReference type="InterPro" id="IPR006015">
    <property type="entry name" value="Universal_stress_UspA"/>
</dbReference>
<dbReference type="InterPro" id="IPR014729">
    <property type="entry name" value="Rossmann-like_a/b/a_fold"/>
</dbReference>
<dbReference type="Gene3D" id="3.40.50.620">
    <property type="entry name" value="HUPs"/>
    <property type="match status" value="1"/>
</dbReference>
<evidence type="ECO:0000313" key="4">
    <source>
        <dbReference type="Proteomes" id="UP001549143"/>
    </source>
</evidence>
<evidence type="ECO:0000256" key="1">
    <source>
        <dbReference type="ARBA" id="ARBA00008791"/>
    </source>
</evidence>
<dbReference type="SUPFAM" id="SSF52402">
    <property type="entry name" value="Adenine nucleotide alpha hydrolases-like"/>
    <property type="match status" value="1"/>
</dbReference>
<keyword evidence="4" id="KW-1185">Reference proteome</keyword>
<reference evidence="3 4" key="1">
    <citation type="submission" date="2024-06" db="EMBL/GenBank/DDBJ databases">
        <title>Genomic Encyclopedia of Type Strains, Phase IV (KMG-IV): sequencing the most valuable type-strain genomes for metagenomic binning, comparative biology and taxonomic classification.</title>
        <authorList>
            <person name="Goeker M."/>
        </authorList>
    </citation>
    <scope>NUCLEOTIDE SEQUENCE [LARGE SCALE GENOMIC DNA]</scope>
    <source>
        <strain evidence="3 4">DSM 19730</strain>
    </source>
</reference>
<evidence type="ECO:0000259" key="2">
    <source>
        <dbReference type="Pfam" id="PF00582"/>
    </source>
</evidence>
<protein>
    <submittedName>
        <fullName evidence="3">Nucleotide-binding universal stress UspA family protein</fullName>
    </submittedName>
</protein>
<dbReference type="Pfam" id="PF00582">
    <property type="entry name" value="Usp"/>
    <property type="match status" value="1"/>
</dbReference>
<name>A0ABV2KQL3_9HYPH</name>